<evidence type="ECO:0000313" key="1">
    <source>
        <dbReference type="EMBL" id="AYV77131.1"/>
    </source>
</evidence>
<gene>
    <name evidence="1" type="ORF">Barrevirus13_20</name>
</gene>
<name>A0A3G4ZT04_9VIRU</name>
<sequence>ESRADMEKDVEAELLRVKPDRVISLIGRTHGTIDGIDYPTIDYLENKGKLVENIRDNLYGPFVLAMLCKAHNIHYLYLSTGCTYNGYPEDGYLESDLPDFTGSAYSTVKGFSNRIMQFFEDSVLVLKLRMPITSDNSPRNFITKIMTYKKFVLFLIACLYYQNCCPYWLI</sequence>
<dbReference type="SUPFAM" id="SSF51735">
    <property type="entry name" value="NAD(P)-binding Rossmann-fold domains"/>
    <property type="match status" value="1"/>
</dbReference>
<dbReference type="EMBL" id="MK072010">
    <property type="protein sequence ID" value="AYV77131.1"/>
    <property type="molecule type" value="Genomic_DNA"/>
</dbReference>
<reference evidence="1" key="1">
    <citation type="submission" date="2018-10" db="EMBL/GenBank/DDBJ databases">
        <title>Hidden diversity of soil giant viruses.</title>
        <authorList>
            <person name="Schulz F."/>
            <person name="Alteio L."/>
            <person name="Goudeau D."/>
            <person name="Ryan E.M."/>
            <person name="Malmstrom R.R."/>
            <person name="Blanchard J."/>
            <person name="Woyke T."/>
        </authorList>
    </citation>
    <scope>NUCLEOTIDE SEQUENCE</scope>
    <source>
        <strain evidence="1">BAV1</strain>
    </source>
</reference>
<organism evidence="1">
    <name type="scientific">Barrevirus sp</name>
    <dbReference type="NCBI Taxonomy" id="2487763"/>
    <lineage>
        <taxon>Viruses</taxon>
        <taxon>Varidnaviria</taxon>
        <taxon>Bamfordvirae</taxon>
        <taxon>Nucleocytoviricota</taxon>
        <taxon>Megaviricetes</taxon>
        <taxon>Imitervirales</taxon>
        <taxon>Mimiviridae</taxon>
        <taxon>Klosneuvirinae</taxon>
    </lineage>
</organism>
<proteinExistence type="predicted"/>
<dbReference type="InterPro" id="IPR036291">
    <property type="entry name" value="NAD(P)-bd_dom_sf"/>
</dbReference>
<feature type="non-terminal residue" evidence="1">
    <location>
        <position position="1"/>
    </location>
</feature>
<accession>A0A3G4ZT04</accession>
<protein>
    <submittedName>
        <fullName evidence="1">dTDP-4-dehydrorhamnose reductase</fullName>
    </submittedName>
</protein>
<dbReference type="Gene3D" id="3.40.50.720">
    <property type="entry name" value="NAD(P)-binding Rossmann-like Domain"/>
    <property type="match status" value="1"/>
</dbReference>